<gene>
    <name evidence="2" type="ORF">RFN29_15830</name>
</gene>
<dbReference type="RefSeq" id="WP_320227026.1">
    <property type="nucleotide sequence ID" value="NZ_JAVIJC010000015.1"/>
</dbReference>
<keyword evidence="3" id="KW-1185">Reference proteome</keyword>
<evidence type="ECO:0000313" key="2">
    <source>
        <dbReference type="EMBL" id="MDX8493045.1"/>
    </source>
</evidence>
<feature type="transmembrane region" description="Helical" evidence="1">
    <location>
        <begin position="21"/>
        <end position="45"/>
    </location>
</feature>
<dbReference type="EMBL" id="JAVIJC010000015">
    <property type="protein sequence ID" value="MDX8493045.1"/>
    <property type="molecule type" value="Genomic_DNA"/>
</dbReference>
<feature type="transmembrane region" description="Helical" evidence="1">
    <location>
        <begin position="289"/>
        <end position="306"/>
    </location>
</feature>
<feature type="transmembrane region" description="Helical" evidence="1">
    <location>
        <begin position="158"/>
        <end position="181"/>
    </location>
</feature>
<keyword evidence="1" id="KW-0812">Transmembrane</keyword>
<proteinExistence type="predicted"/>
<feature type="transmembrane region" description="Helical" evidence="1">
    <location>
        <begin position="213"/>
        <end position="231"/>
    </location>
</feature>
<feature type="transmembrane region" description="Helical" evidence="1">
    <location>
        <begin position="432"/>
        <end position="451"/>
    </location>
</feature>
<sequence>MSAIIGPDLRDRSADAPPQPVNYGWIAILCLTVATALLLVVAGHAAGRREYDAAPPLFWSGIILLVVPTSLRIAWPTTARRERLFLLFLLAEALYYCKKVYSPTSFSGYDEYLHWIAAEDLITARRLFLSNPLFPIGPTYPALEILTTAIVDLTGLPLFVAGTLLLAVLKGTFIGALFLFFESIAGSPRISAIACLVYMGCSTFFLFDASFSYESLGIVLCVLAFAVEAASKDLVGRPRLTSLGLIAVLLASLAVTHHVSAAFAAVYFGALAGLEALRRHDPTRIETRIGVSLTAILAMALPFLWMQARGIPLAGYLGPVIEAGFNTLLAKILGAASPVSEHLEAPAKALYLQLTTLLALLLLAIGLATGFFRSLAMAALSSPRSGWRPIHHILKCRWHDSRLVLLTLLAFGLPVSVAFRLTVIGWEIGNRMGTFVFIGVGLVVAVSIVHFWHGTTPSAWRRIVPAVALAVIVLGGVTSSAINPIDGRYRVAADQESIEPMGIETARWAKEWLGAGNHFITDRINSILLASYGRQDVRIKVKEGVDSAGIFEAETFGPGEFWGLAGSDIDFLLVDRRLSTAPPVLGFYFQPWQRRQGTPISAAALLKFNDVKGVTRIYDNGWIVIYDVRELHDNF</sequence>
<feature type="transmembrane region" description="Helical" evidence="1">
    <location>
        <begin position="357"/>
        <end position="382"/>
    </location>
</feature>
<organism evidence="2 3">
    <name type="scientific">Mesorhizobium captivum</name>
    <dbReference type="NCBI Taxonomy" id="3072319"/>
    <lineage>
        <taxon>Bacteria</taxon>
        <taxon>Pseudomonadati</taxon>
        <taxon>Pseudomonadota</taxon>
        <taxon>Alphaproteobacteria</taxon>
        <taxon>Hyphomicrobiales</taxon>
        <taxon>Phyllobacteriaceae</taxon>
        <taxon>Mesorhizobium</taxon>
    </lineage>
</organism>
<comment type="caution">
    <text evidence="2">The sequence shown here is derived from an EMBL/GenBank/DDBJ whole genome shotgun (WGS) entry which is preliminary data.</text>
</comment>
<feature type="transmembrane region" description="Helical" evidence="1">
    <location>
        <begin position="403"/>
        <end position="426"/>
    </location>
</feature>
<keyword evidence="1" id="KW-1133">Transmembrane helix</keyword>
<dbReference type="Proteomes" id="UP001271249">
    <property type="component" value="Unassembled WGS sequence"/>
</dbReference>
<accession>A0ABU4Z1E9</accession>
<protein>
    <recommendedName>
        <fullName evidence="4">Transmembrane protein</fullName>
    </recommendedName>
</protein>
<evidence type="ECO:0000256" key="1">
    <source>
        <dbReference type="SAM" id="Phobius"/>
    </source>
</evidence>
<name>A0ABU4Z1E9_9HYPH</name>
<evidence type="ECO:0008006" key="4">
    <source>
        <dbReference type="Google" id="ProtNLM"/>
    </source>
</evidence>
<evidence type="ECO:0000313" key="3">
    <source>
        <dbReference type="Proteomes" id="UP001271249"/>
    </source>
</evidence>
<feature type="transmembrane region" description="Helical" evidence="1">
    <location>
        <begin position="463"/>
        <end position="482"/>
    </location>
</feature>
<feature type="transmembrane region" description="Helical" evidence="1">
    <location>
        <begin position="243"/>
        <end position="269"/>
    </location>
</feature>
<reference evidence="2 3" key="1">
    <citation type="submission" date="2023-08" db="EMBL/GenBank/DDBJ databases">
        <title>Implementing the SeqCode for naming new Mesorhizobium species isolated from Vachellia karroo root nodules.</title>
        <authorList>
            <person name="Van Lill M."/>
        </authorList>
    </citation>
    <scope>NUCLEOTIDE SEQUENCE [LARGE SCALE GENOMIC DNA]</scope>
    <source>
        <strain evidence="2 3">VK22B</strain>
    </source>
</reference>
<feature type="transmembrane region" description="Helical" evidence="1">
    <location>
        <begin position="57"/>
        <end position="75"/>
    </location>
</feature>
<keyword evidence="1" id="KW-0472">Membrane</keyword>
<feature type="transmembrane region" description="Helical" evidence="1">
    <location>
        <begin position="190"/>
        <end position="207"/>
    </location>
</feature>